<sequence length="189" mass="22018">MRLPRITAKQIISVVEKLGFLLVRQSGSHRIYRNIEYPFKKNYLAMIENSAKGENHLFRNFYIIQDGVEKDALNNGGLSCSTFASSILYFFNSVLEFQKKPKWLAYIHANTNSTVKDMLGHDWYEIKELRSGSVLVWEEEDFPHMGFCVSETEAISNDSKGTGFPWKHHITYNGTRKIEKIYWHDELSE</sequence>
<evidence type="ECO:0000256" key="2">
    <source>
        <dbReference type="ARBA" id="ARBA00022649"/>
    </source>
</evidence>
<organism evidence="8 9">
    <name type="scientific">Candidatus Yanofskybacteria bacterium RIFCSPLOWO2_01_FULL_49_17</name>
    <dbReference type="NCBI Taxonomy" id="1802700"/>
    <lineage>
        <taxon>Bacteria</taxon>
        <taxon>Candidatus Yanofskyibacteriota</taxon>
    </lineage>
</organism>
<protein>
    <recommendedName>
        <fullName evidence="10">NlpC/P60 domain-containing protein</fullName>
    </recommendedName>
</protein>
<evidence type="ECO:0000313" key="9">
    <source>
        <dbReference type="Proteomes" id="UP000178444"/>
    </source>
</evidence>
<dbReference type="Proteomes" id="UP000178444">
    <property type="component" value="Unassembled WGS sequence"/>
</dbReference>
<evidence type="ECO:0000256" key="7">
    <source>
        <dbReference type="ARBA" id="ARBA00023016"/>
    </source>
</evidence>
<dbReference type="GO" id="GO:0003729">
    <property type="term" value="F:mRNA binding"/>
    <property type="evidence" value="ECO:0007669"/>
    <property type="project" value="InterPro"/>
</dbReference>
<keyword evidence="3" id="KW-0540">Nuclease</keyword>
<evidence type="ECO:0000256" key="6">
    <source>
        <dbReference type="ARBA" id="ARBA00022884"/>
    </source>
</evidence>
<gene>
    <name evidence="8" type="ORF">A2941_00420</name>
</gene>
<keyword evidence="6" id="KW-0694">RNA-binding</keyword>
<comment type="similarity">
    <text evidence="1">Belongs to the HicA mRNA interferase family.</text>
</comment>
<evidence type="ECO:0000313" key="8">
    <source>
        <dbReference type="EMBL" id="OGN27309.1"/>
    </source>
</evidence>
<dbReference type="GO" id="GO:0004519">
    <property type="term" value="F:endonuclease activity"/>
    <property type="evidence" value="ECO:0007669"/>
    <property type="project" value="UniProtKB-KW"/>
</dbReference>
<keyword evidence="2" id="KW-1277">Toxin-antitoxin system</keyword>
<keyword evidence="5" id="KW-0378">Hydrolase</keyword>
<dbReference type="SUPFAM" id="SSF54786">
    <property type="entry name" value="YcfA/nrd intein domain"/>
    <property type="match status" value="1"/>
</dbReference>
<dbReference type="EMBL" id="MGKO01000013">
    <property type="protein sequence ID" value="OGN27309.1"/>
    <property type="molecule type" value="Genomic_DNA"/>
</dbReference>
<evidence type="ECO:0008006" key="10">
    <source>
        <dbReference type="Google" id="ProtNLM"/>
    </source>
</evidence>
<reference evidence="8 9" key="1">
    <citation type="journal article" date="2016" name="Nat. Commun.">
        <title>Thousands of microbial genomes shed light on interconnected biogeochemical processes in an aquifer system.</title>
        <authorList>
            <person name="Anantharaman K."/>
            <person name="Brown C.T."/>
            <person name="Hug L.A."/>
            <person name="Sharon I."/>
            <person name="Castelle C.J."/>
            <person name="Probst A.J."/>
            <person name="Thomas B.C."/>
            <person name="Singh A."/>
            <person name="Wilkins M.J."/>
            <person name="Karaoz U."/>
            <person name="Brodie E.L."/>
            <person name="Williams K.H."/>
            <person name="Hubbard S.S."/>
            <person name="Banfield J.F."/>
        </authorList>
    </citation>
    <scope>NUCLEOTIDE SEQUENCE [LARGE SCALE GENOMIC DNA]</scope>
</reference>
<dbReference type="Pfam" id="PF07927">
    <property type="entry name" value="HicA_toxin"/>
    <property type="match status" value="1"/>
</dbReference>
<keyword evidence="4" id="KW-0255">Endonuclease</keyword>
<comment type="caution">
    <text evidence="8">The sequence shown here is derived from an EMBL/GenBank/DDBJ whole genome shotgun (WGS) entry which is preliminary data.</text>
</comment>
<dbReference type="Gene3D" id="3.30.920.30">
    <property type="entry name" value="Hypothetical protein"/>
    <property type="match status" value="1"/>
</dbReference>
<evidence type="ECO:0000256" key="3">
    <source>
        <dbReference type="ARBA" id="ARBA00022722"/>
    </source>
</evidence>
<proteinExistence type="inferred from homology"/>
<dbReference type="AlphaFoldDB" id="A0A1F8GS88"/>
<accession>A0A1F8GS88</accession>
<dbReference type="GO" id="GO:0016787">
    <property type="term" value="F:hydrolase activity"/>
    <property type="evidence" value="ECO:0007669"/>
    <property type="project" value="UniProtKB-KW"/>
</dbReference>
<dbReference type="InterPro" id="IPR038570">
    <property type="entry name" value="HicA_sf"/>
</dbReference>
<dbReference type="InterPro" id="IPR012933">
    <property type="entry name" value="HicA_mRNA_interferase"/>
</dbReference>
<keyword evidence="7" id="KW-0346">Stress response</keyword>
<evidence type="ECO:0000256" key="1">
    <source>
        <dbReference type="ARBA" id="ARBA00006620"/>
    </source>
</evidence>
<name>A0A1F8GS88_9BACT</name>
<evidence type="ECO:0000256" key="4">
    <source>
        <dbReference type="ARBA" id="ARBA00022759"/>
    </source>
</evidence>
<evidence type="ECO:0000256" key="5">
    <source>
        <dbReference type="ARBA" id="ARBA00022801"/>
    </source>
</evidence>